<accession>X7EAI9</accession>
<evidence type="ECO:0000313" key="3">
    <source>
        <dbReference type="EMBL" id="ETX12231.1"/>
    </source>
</evidence>
<feature type="transmembrane region" description="Helical" evidence="1">
    <location>
        <begin position="117"/>
        <end position="142"/>
    </location>
</feature>
<dbReference type="EMBL" id="JAMB01000001">
    <property type="protein sequence ID" value="ETX12231.1"/>
    <property type="molecule type" value="Genomic_DNA"/>
</dbReference>
<dbReference type="AlphaFoldDB" id="X7EAI9"/>
<name>X7EAI9_9GAMM</name>
<dbReference type="InterPro" id="IPR009936">
    <property type="entry name" value="DUF1468"/>
</dbReference>
<sequence length="152" mass="17316">MNSKNLAFPIIIILMSIVALFFISQFPSPSYQDSSVSSKFFPSAIAIIQIIICSFIIVGEYINRKDKAENKPLFNKYSLFGALFLIGYAVLIYICGYLVSTLLAFIIYLLFFRSKNIWYYVTALVFTLVVYYVFANVFYVALPEGLITELNS</sequence>
<keyword evidence="1" id="KW-0812">Transmembrane</keyword>
<feature type="domain" description="DUF1468" evidence="2">
    <location>
        <begin position="8"/>
        <end position="143"/>
    </location>
</feature>
<gene>
    <name evidence="3" type="ORF">MUS1_01090</name>
</gene>
<proteinExistence type="predicted"/>
<evidence type="ECO:0000256" key="1">
    <source>
        <dbReference type="SAM" id="Phobius"/>
    </source>
</evidence>
<protein>
    <submittedName>
        <fullName evidence="3">Tripartite tricarboxylate transporter TctB family protein</fullName>
    </submittedName>
</protein>
<evidence type="ECO:0000259" key="2">
    <source>
        <dbReference type="Pfam" id="PF07331"/>
    </source>
</evidence>
<dbReference type="Pfam" id="PF07331">
    <property type="entry name" value="TctB"/>
    <property type="match status" value="1"/>
</dbReference>
<organism evidence="3 4">
    <name type="scientific">Marinomonas ushuaiensis DSM 15871</name>
    <dbReference type="NCBI Taxonomy" id="1122207"/>
    <lineage>
        <taxon>Bacteria</taxon>
        <taxon>Pseudomonadati</taxon>
        <taxon>Pseudomonadota</taxon>
        <taxon>Gammaproteobacteria</taxon>
        <taxon>Oceanospirillales</taxon>
        <taxon>Oceanospirillaceae</taxon>
        <taxon>Marinomonas</taxon>
    </lineage>
</organism>
<feature type="transmembrane region" description="Helical" evidence="1">
    <location>
        <begin position="7"/>
        <end position="28"/>
    </location>
</feature>
<evidence type="ECO:0000313" key="4">
    <source>
        <dbReference type="Proteomes" id="UP000054058"/>
    </source>
</evidence>
<keyword evidence="1" id="KW-1133">Transmembrane helix</keyword>
<keyword evidence="1" id="KW-0472">Membrane</keyword>
<dbReference type="eggNOG" id="ENOG50339M2">
    <property type="taxonomic scope" value="Bacteria"/>
</dbReference>
<keyword evidence="4" id="KW-1185">Reference proteome</keyword>
<reference evidence="3 4" key="1">
    <citation type="submission" date="2014-01" db="EMBL/GenBank/DDBJ databases">
        <title>Marinomonas ushuaiensis DSM 15871 Genome Sequencing.</title>
        <authorList>
            <person name="Lai Q."/>
            <person name="Shao Z.S."/>
        </authorList>
    </citation>
    <scope>NUCLEOTIDE SEQUENCE [LARGE SCALE GENOMIC DNA]</scope>
    <source>
        <strain evidence="3 4">DSM 15871</strain>
    </source>
</reference>
<dbReference type="RefSeq" id="WP_036157896.1">
    <property type="nucleotide sequence ID" value="NZ_JAMB01000001.1"/>
</dbReference>
<dbReference type="Proteomes" id="UP000054058">
    <property type="component" value="Unassembled WGS sequence"/>
</dbReference>
<comment type="caution">
    <text evidence="3">The sequence shown here is derived from an EMBL/GenBank/DDBJ whole genome shotgun (WGS) entry which is preliminary data.</text>
</comment>
<feature type="transmembrane region" description="Helical" evidence="1">
    <location>
        <begin position="83"/>
        <end position="111"/>
    </location>
</feature>
<dbReference type="STRING" id="1122207.MUS1_01090"/>
<feature type="transmembrane region" description="Helical" evidence="1">
    <location>
        <begin position="40"/>
        <end position="62"/>
    </location>
</feature>
<dbReference type="OrthoDB" id="5904328at2"/>